<feature type="signal peptide" evidence="2">
    <location>
        <begin position="1"/>
        <end position="26"/>
    </location>
</feature>
<evidence type="ECO:0000256" key="2">
    <source>
        <dbReference type="SAM" id="SignalP"/>
    </source>
</evidence>
<reference evidence="4 5" key="1">
    <citation type="submission" date="2016-10" db="EMBL/GenBank/DDBJ databases">
        <title>Hydorgenophaga sp. LPB0072 isolated from gastropod.</title>
        <authorList>
            <person name="Kim E."/>
            <person name="Yi H."/>
        </authorList>
    </citation>
    <scope>NUCLEOTIDE SEQUENCE [LARGE SCALE GENOMIC DNA]</scope>
    <source>
        <strain evidence="4 5">LPB0072</strain>
    </source>
</reference>
<feature type="chain" id="PRO_5009110720" description="YHYH domain-containing protein" evidence="2">
    <location>
        <begin position="27"/>
        <end position="339"/>
    </location>
</feature>
<name>A0A1D8NZP2_9BURK</name>
<dbReference type="AlphaFoldDB" id="A0A1D8NZP2"/>
<dbReference type="EMBL" id="CP017476">
    <property type="protein sequence ID" value="AOW14571.1"/>
    <property type="molecule type" value="Genomic_DNA"/>
</dbReference>
<keyword evidence="2" id="KW-0732">Signal</keyword>
<evidence type="ECO:0000256" key="1">
    <source>
        <dbReference type="SAM" id="MobiDB-lite"/>
    </source>
</evidence>
<evidence type="ECO:0000259" key="3">
    <source>
        <dbReference type="Pfam" id="PF14240"/>
    </source>
</evidence>
<dbReference type="STRING" id="1763535.LPB072_18805"/>
<dbReference type="OrthoDB" id="9796530at2"/>
<dbReference type="Proteomes" id="UP000185680">
    <property type="component" value="Chromosome"/>
</dbReference>
<feature type="domain" description="YHYH" evidence="3">
    <location>
        <begin position="172"/>
        <end position="271"/>
    </location>
</feature>
<dbReference type="KEGG" id="hyl:LPB072_18805"/>
<feature type="region of interest" description="Disordered" evidence="1">
    <location>
        <begin position="320"/>
        <end position="339"/>
    </location>
</feature>
<evidence type="ECO:0000313" key="5">
    <source>
        <dbReference type="Proteomes" id="UP000185680"/>
    </source>
</evidence>
<dbReference type="Pfam" id="PF14240">
    <property type="entry name" value="YHYH"/>
    <property type="match status" value="1"/>
</dbReference>
<evidence type="ECO:0000313" key="4">
    <source>
        <dbReference type="EMBL" id="AOW14571.1"/>
    </source>
</evidence>
<dbReference type="InterPro" id="IPR025924">
    <property type="entry name" value="YHYH_dom"/>
</dbReference>
<gene>
    <name evidence="4" type="ORF">LPB072_18805</name>
</gene>
<protein>
    <recommendedName>
        <fullName evidence="3">YHYH domain-containing protein</fullName>
    </recommendedName>
</protein>
<accession>A0A1D8NZP2</accession>
<feature type="compositionally biased region" description="Pro residues" evidence="1">
    <location>
        <begin position="328"/>
        <end position="339"/>
    </location>
</feature>
<organism evidence="4 5">
    <name type="scientific">Hydrogenophaga crassostreae</name>
    <dbReference type="NCBI Taxonomy" id="1763535"/>
    <lineage>
        <taxon>Bacteria</taxon>
        <taxon>Pseudomonadati</taxon>
        <taxon>Pseudomonadota</taxon>
        <taxon>Betaproteobacteria</taxon>
        <taxon>Burkholderiales</taxon>
        <taxon>Comamonadaceae</taxon>
        <taxon>Hydrogenophaga</taxon>
    </lineage>
</organism>
<sequence length="339" mass="35395">MTIVNTLMDRLGAALLGCAMAAPAMAHGEQEALKSVAEFFKRATVVAGPTAVDCTLSSGTKTRCFSITVKPEPGSYTPGPWCPMQGTDGPDRSGIWLKDGQVLDADGAFMGGLAQRYQDPNWKMVDPKTGKINVTDSREACAAAARPDVDPKYRNYCVQCLPEYLEADHQTYVIPLEPQAPGRQNDVRQSGAGVAFNGVRLDGPAPVEAILGAYTIAPFDDCGGHVNLHAGYHYHAVTDCLNKSAPAATHGAQIGMALDGHTIFAQLAADGQAPADLDRCNGHSVQGLGYHYHAGAPGGNSILACLSAEAGCALEGDAQTCDASQVRRPPPPGGGPAPR</sequence>
<proteinExistence type="predicted"/>